<evidence type="ECO:0000256" key="9">
    <source>
        <dbReference type="SAM" id="MobiDB-lite"/>
    </source>
</evidence>
<evidence type="ECO:0000256" key="3">
    <source>
        <dbReference type="ARBA" id="ARBA00022723"/>
    </source>
</evidence>
<dbReference type="InterPro" id="IPR019554">
    <property type="entry name" value="Soluble_ligand-bd"/>
</dbReference>
<feature type="domain" description="4Fe-4S ferredoxin-type" evidence="10">
    <location>
        <begin position="396"/>
        <end position="426"/>
    </location>
</feature>
<comment type="subcellular location">
    <subcellularLocation>
        <location evidence="8">Cell inner membrane</location>
        <topology evidence="8">Peripheral membrane protein</topology>
    </subcellularLocation>
</comment>
<proteinExistence type="inferred from homology"/>
<keyword evidence="12" id="KW-1185">Reference proteome</keyword>
<keyword evidence="5 8" id="KW-0249">Electron transport</keyword>
<keyword evidence="6 8" id="KW-0408">Iron</keyword>
<dbReference type="FunFam" id="3.30.70.20:FF:000044">
    <property type="entry name" value="Ion-translocating oxidoreductase complex subunit C"/>
    <property type="match status" value="1"/>
</dbReference>
<dbReference type="Gene3D" id="3.30.70.20">
    <property type="match status" value="1"/>
</dbReference>
<dbReference type="OrthoDB" id="9767754at2"/>
<evidence type="ECO:0000256" key="1">
    <source>
        <dbReference type="ARBA" id="ARBA00022448"/>
    </source>
</evidence>
<evidence type="ECO:0000256" key="8">
    <source>
        <dbReference type="HAMAP-Rule" id="MF_00461"/>
    </source>
</evidence>
<evidence type="ECO:0000256" key="4">
    <source>
        <dbReference type="ARBA" id="ARBA00022737"/>
    </source>
</evidence>
<keyword evidence="4 8" id="KW-0677">Repeat</keyword>
<keyword evidence="8" id="KW-0997">Cell inner membrane</keyword>
<evidence type="ECO:0000256" key="5">
    <source>
        <dbReference type="ARBA" id="ARBA00022982"/>
    </source>
</evidence>
<evidence type="ECO:0000256" key="2">
    <source>
        <dbReference type="ARBA" id="ARBA00022485"/>
    </source>
</evidence>
<feature type="binding site" evidence="8">
    <location>
        <position position="377"/>
    </location>
    <ligand>
        <name>[4Fe-4S] cluster</name>
        <dbReference type="ChEBI" id="CHEBI:49883"/>
        <label>2</label>
    </ligand>
</feature>
<feature type="binding site" evidence="8">
    <location>
        <position position="406"/>
    </location>
    <ligand>
        <name>[4Fe-4S] cluster</name>
        <dbReference type="ChEBI" id="CHEBI:49883"/>
        <label>2</label>
    </ligand>
</feature>
<feature type="binding site" evidence="8">
    <location>
        <position position="370"/>
    </location>
    <ligand>
        <name>[4Fe-4S] cluster</name>
        <dbReference type="ChEBI" id="CHEBI:49883"/>
        <label>1</label>
    </ligand>
</feature>
<comment type="similarity">
    <text evidence="8">Belongs to the 4Fe4S bacterial-type ferredoxin family. RnfC subfamily.</text>
</comment>
<dbReference type="InterPro" id="IPR026902">
    <property type="entry name" value="RnfC_N"/>
</dbReference>
<keyword evidence="8" id="KW-1003">Cell membrane</keyword>
<dbReference type="InterPro" id="IPR017900">
    <property type="entry name" value="4Fe4S_Fe_S_CS"/>
</dbReference>
<dbReference type="RefSeq" id="WP_133587849.1">
    <property type="nucleotide sequence ID" value="NZ_SNYM01000002.1"/>
</dbReference>
<evidence type="ECO:0000313" key="11">
    <source>
        <dbReference type="EMBL" id="TDQ50572.1"/>
    </source>
</evidence>
<organism evidence="11 12">
    <name type="scientific">Permianibacter aggregans</name>
    <dbReference type="NCBI Taxonomy" id="1510150"/>
    <lineage>
        <taxon>Bacteria</taxon>
        <taxon>Pseudomonadati</taxon>
        <taxon>Pseudomonadota</taxon>
        <taxon>Gammaproteobacteria</taxon>
        <taxon>Pseudomonadales</taxon>
        <taxon>Pseudomonadaceae</taxon>
        <taxon>Permianibacter</taxon>
    </lineage>
</organism>
<gene>
    <name evidence="8" type="primary">rnfC</name>
    <name evidence="11" type="ORF">EV696_102255</name>
</gene>
<comment type="caution">
    <text evidence="11">The sequence shown here is derived from an EMBL/GenBank/DDBJ whole genome shotgun (WGS) entry which is preliminary data.</text>
</comment>
<dbReference type="EC" id="7.-.-.-" evidence="8"/>
<dbReference type="SUPFAM" id="SSF46548">
    <property type="entry name" value="alpha-helical ferredoxin"/>
    <property type="match status" value="1"/>
</dbReference>
<dbReference type="NCBIfam" id="NF003454">
    <property type="entry name" value="PRK05035.1"/>
    <property type="match status" value="1"/>
</dbReference>
<evidence type="ECO:0000256" key="6">
    <source>
        <dbReference type="ARBA" id="ARBA00023004"/>
    </source>
</evidence>
<keyword evidence="7 8" id="KW-0411">Iron-sulfur</keyword>
<dbReference type="Gene3D" id="3.10.20.600">
    <property type="match status" value="1"/>
</dbReference>
<evidence type="ECO:0000256" key="7">
    <source>
        <dbReference type="ARBA" id="ARBA00023014"/>
    </source>
</evidence>
<dbReference type="Proteomes" id="UP000295375">
    <property type="component" value="Unassembled WGS sequence"/>
</dbReference>
<dbReference type="InterPro" id="IPR010208">
    <property type="entry name" value="Ion_transpt_RnfC/RsxC"/>
</dbReference>
<protein>
    <recommendedName>
        <fullName evidence="8">Ion-translocating oxidoreductase complex subunit C</fullName>
        <ecNumber evidence="8">7.-.-.-</ecNumber>
    </recommendedName>
    <alternativeName>
        <fullName evidence="8">Rnf electron transport complex subunit C</fullName>
    </alternativeName>
</protein>
<dbReference type="NCBIfam" id="TIGR01945">
    <property type="entry name" value="rnfC"/>
    <property type="match status" value="1"/>
</dbReference>
<dbReference type="Gene3D" id="3.40.50.11540">
    <property type="entry name" value="NADH-ubiquinone oxidoreductase 51kDa subunit"/>
    <property type="match status" value="1"/>
</dbReference>
<reference evidence="11 12" key="1">
    <citation type="submission" date="2019-03" db="EMBL/GenBank/DDBJ databases">
        <title>Genomic Encyclopedia of Type Strains, Phase IV (KMG-IV): sequencing the most valuable type-strain genomes for metagenomic binning, comparative biology and taxonomic classification.</title>
        <authorList>
            <person name="Goeker M."/>
        </authorList>
    </citation>
    <scope>NUCLEOTIDE SEQUENCE [LARGE SCALE GENOMIC DNA]</scope>
    <source>
        <strain evidence="11 12">DSM 103792</strain>
    </source>
</reference>
<feature type="binding site" evidence="8">
    <location>
        <position position="412"/>
    </location>
    <ligand>
        <name>[4Fe-4S] cluster</name>
        <dbReference type="ChEBI" id="CHEBI:49883"/>
        <label>2</label>
    </ligand>
</feature>
<keyword evidence="2 8" id="KW-0004">4Fe-4S</keyword>
<feature type="domain" description="4Fe-4S ferredoxin-type" evidence="10">
    <location>
        <begin position="354"/>
        <end position="387"/>
    </location>
</feature>
<evidence type="ECO:0000313" key="12">
    <source>
        <dbReference type="Proteomes" id="UP000295375"/>
    </source>
</evidence>
<feature type="compositionally biased region" description="Basic and acidic residues" evidence="9">
    <location>
        <begin position="495"/>
        <end position="510"/>
    </location>
</feature>
<comment type="cofactor">
    <cofactor evidence="8">
        <name>[4Fe-4S] cluster</name>
        <dbReference type="ChEBI" id="CHEBI:49883"/>
    </cofactor>
    <text evidence="8">Binds 2 [4Fe-4S] clusters per subunit.</text>
</comment>
<dbReference type="Pfam" id="PF01512">
    <property type="entry name" value="Complex1_51K"/>
    <property type="match status" value="1"/>
</dbReference>
<dbReference type="Pfam" id="PF13375">
    <property type="entry name" value="RnfC_N"/>
    <property type="match status" value="1"/>
</dbReference>
<feature type="binding site" evidence="8">
    <location>
        <position position="367"/>
    </location>
    <ligand>
        <name>[4Fe-4S] cluster</name>
        <dbReference type="ChEBI" id="CHEBI:49883"/>
        <label>1</label>
    </ligand>
</feature>
<dbReference type="SUPFAM" id="SSF142019">
    <property type="entry name" value="Nqo1 FMN-binding domain-like"/>
    <property type="match status" value="1"/>
</dbReference>
<dbReference type="InterPro" id="IPR017896">
    <property type="entry name" value="4Fe4S_Fe-S-bd"/>
</dbReference>
<sequence>MAWHLHGFPGGIHPARMNKSPAVDNPIESLPLPPHLILPLHQHSGEPAIPVVEVGQKVRRGQLIAKAAPGRSAAVHAPANGEISFIGFHACPNDSGMHEQCIGICTDEEGELDEDEFVDDISLTEEEMRQRIAMAGIVGLGGAGFPTVKKLTRHGTKYLIINAAECEPYISCDDRLMRERAPQIVEGIHILARLLQAEKILFAIEDNKPEALKEIALACFETDIEVVVIPTKYPSGAQKQLVQNLLGIEVPSGQHSTSLGIVMYNVGTCYAVSRAIAHSEPLISRIVTVTGDAVQRPGNYEVLIGTPIEYLLQHAGVHSDKLRRVVMGGPIMGIAINNLGAPVTKLTNCLIASGPGELDEDLRARECIRCGDCVEACPASLLPQQLYWHIKTGAYERAENLHLDDCIECGACAYVCPSHIPLVQYYRHGKSHLWLRQQERQKAEHAKQRFEARQARLEREKEEKALRHKRAAEARLAAAQASEARATETQPAAKAEPDKPVIEQHNDRMSEVLAAVERARKKKTDPDAENKS</sequence>
<feature type="binding site" evidence="8">
    <location>
        <position position="416"/>
    </location>
    <ligand>
        <name>[4Fe-4S] cluster</name>
        <dbReference type="ChEBI" id="CHEBI:49883"/>
        <label>1</label>
    </ligand>
</feature>
<dbReference type="EMBL" id="SNYM01000002">
    <property type="protein sequence ID" value="TDQ50572.1"/>
    <property type="molecule type" value="Genomic_DNA"/>
</dbReference>
<name>A0A4R6UTU3_9GAMM</name>
<dbReference type="InterPro" id="IPR037225">
    <property type="entry name" value="Nuo51_FMN-bd_sf"/>
</dbReference>
<feature type="binding site" evidence="8">
    <location>
        <position position="373"/>
    </location>
    <ligand>
        <name>[4Fe-4S] cluster</name>
        <dbReference type="ChEBI" id="CHEBI:49883"/>
        <label>1</label>
    </ligand>
</feature>
<dbReference type="Pfam" id="PF12838">
    <property type="entry name" value="Fer4_7"/>
    <property type="match status" value="1"/>
</dbReference>
<dbReference type="PROSITE" id="PS00198">
    <property type="entry name" value="4FE4S_FER_1"/>
    <property type="match status" value="2"/>
</dbReference>
<dbReference type="GO" id="GO:0009055">
    <property type="term" value="F:electron transfer activity"/>
    <property type="evidence" value="ECO:0007669"/>
    <property type="project" value="InterPro"/>
</dbReference>
<comment type="function">
    <text evidence="8">Part of a membrane-bound complex that couples electron transfer with translocation of ions across the membrane.</text>
</comment>
<keyword evidence="3 8" id="KW-0479">Metal-binding</keyword>
<dbReference type="GO" id="GO:0005886">
    <property type="term" value="C:plasma membrane"/>
    <property type="evidence" value="ECO:0007669"/>
    <property type="project" value="UniProtKB-SubCell"/>
</dbReference>
<dbReference type="Pfam" id="PF10531">
    <property type="entry name" value="SLBB"/>
    <property type="match status" value="1"/>
</dbReference>
<feature type="binding site" evidence="8">
    <location>
        <position position="409"/>
    </location>
    <ligand>
        <name>[4Fe-4S] cluster</name>
        <dbReference type="ChEBI" id="CHEBI:49883"/>
        <label>2</label>
    </ligand>
</feature>
<comment type="subunit">
    <text evidence="8">The complex is composed of six subunits: RnfA, RnfB, RnfC, RnfD, RnfE and RnfG.</text>
</comment>
<dbReference type="AlphaFoldDB" id="A0A4R6UTU3"/>
<dbReference type="GO" id="GO:0051539">
    <property type="term" value="F:4 iron, 4 sulfur cluster binding"/>
    <property type="evidence" value="ECO:0007669"/>
    <property type="project" value="UniProtKB-KW"/>
</dbReference>
<keyword evidence="1 8" id="KW-0813">Transport</keyword>
<keyword evidence="8" id="KW-1278">Translocase</keyword>
<dbReference type="InterPro" id="IPR011538">
    <property type="entry name" value="Nuo51_FMN-bd"/>
</dbReference>
<evidence type="ECO:0000259" key="10">
    <source>
        <dbReference type="PROSITE" id="PS51379"/>
    </source>
</evidence>
<dbReference type="GO" id="GO:0046872">
    <property type="term" value="F:metal ion binding"/>
    <property type="evidence" value="ECO:0007669"/>
    <property type="project" value="UniProtKB-KW"/>
</dbReference>
<dbReference type="PROSITE" id="PS51379">
    <property type="entry name" value="4FE4S_FER_2"/>
    <property type="match status" value="2"/>
</dbReference>
<keyword evidence="8" id="KW-0472">Membrane</keyword>
<accession>A0A4R6UTU3</accession>
<dbReference type="GO" id="GO:0022900">
    <property type="term" value="P:electron transport chain"/>
    <property type="evidence" value="ECO:0007669"/>
    <property type="project" value="UniProtKB-UniRule"/>
</dbReference>
<feature type="region of interest" description="Disordered" evidence="9">
    <location>
        <begin position="459"/>
        <end position="532"/>
    </location>
</feature>
<dbReference type="PANTHER" id="PTHR43034:SF2">
    <property type="entry name" value="ION-TRANSLOCATING OXIDOREDUCTASE COMPLEX SUBUNIT C"/>
    <property type="match status" value="1"/>
</dbReference>
<dbReference type="PANTHER" id="PTHR43034">
    <property type="entry name" value="ION-TRANSLOCATING OXIDOREDUCTASE COMPLEX SUBUNIT C"/>
    <property type="match status" value="1"/>
</dbReference>
<dbReference type="HAMAP" id="MF_00461">
    <property type="entry name" value="RsxC_RnfC"/>
    <property type="match status" value="1"/>
</dbReference>
<feature type="compositionally biased region" description="Low complexity" evidence="9">
    <location>
        <begin position="474"/>
        <end position="484"/>
    </location>
</feature>